<evidence type="ECO:0000313" key="2">
    <source>
        <dbReference type="EMBL" id="AEG34463.1"/>
    </source>
</evidence>
<dbReference type="KEGG" id="tts:Ththe16_2077"/>
<dbReference type="InterPro" id="IPR027417">
    <property type="entry name" value="P-loop_NTPase"/>
</dbReference>
<dbReference type="Pfam" id="PF12705">
    <property type="entry name" value="PDDEXK_1"/>
    <property type="match status" value="1"/>
</dbReference>
<dbReference type="HOGENOM" id="CLU_327256_0_0_0"/>
<reference evidence="2" key="1">
    <citation type="submission" date="2011-05" db="EMBL/GenBank/DDBJ databases">
        <title>Complete sequence of plasmid of Thermus thermophilus SG0.5JP17-16.</title>
        <authorList>
            <consortium name="US DOE Joint Genome Institute"/>
            <person name="Lucas S."/>
            <person name="Han J."/>
            <person name="Lapidus A."/>
            <person name="Cheng J.-F."/>
            <person name="Goodwin L."/>
            <person name="Pitluck S."/>
            <person name="Peters L."/>
            <person name="Mikhailova N."/>
            <person name="Teshima H."/>
            <person name="Han C."/>
            <person name="Tapia R."/>
            <person name="Land M."/>
            <person name="Hauser L."/>
            <person name="Kyrpides N."/>
            <person name="Ivanova N."/>
            <person name="Pagani I."/>
            <person name="Allgaier M."/>
            <person name="Hugenholtz P."/>
            <person name="Singer S."/>
            <person name="Gladden J."/>
            <person name="Woyke T."/>
        </authorList>
    </citation>
    <scope>NUCLEOTIDE SEQUENCE</scope>
    <source>
        <strain evidence="2">SG0.5JP17-16</strain>
        <plasmid evidence="2">pTHTHE1601</plasmid>
    </source>
</reference>
<dbReference type="SUPFAM" id="SSF52540">
    <property type="entry name" value="P-loop containing nucleoside triphosphate hydrolases"/>
    <property type="match status" value="1"/>
</dbReference>
<geneLocation type="plasmid" evidence="2 3">
    <name>pTHTHE1601</name>
</geneLocation>
<evidence type="ECO:0000313" key="3">
    <source>
        <dbReference type="Proteomes" id="UP000009233"/>
    </source>
</evidence>
<organism evidence="2 3">
    <name type="scientific">Thermus thermophilus (strain SG0.5JP17-16)</name>
    <dbReference type="NCBI Taxonomy" id="762633"/>
    <lineage>
        <taxon>Bacteria</taxon>
        <taxon>Thermotogati</taxon>
        <taxon>Deinococcota</taxon>
        <taxon>Deinococci</taxon>
        <taxon>Thermales</taxon>
        <taxon>Thermaceae</taxon>
        <taxon>Thermus</taxon>
    </lineage>
</organism>
<gene>
    <name evidence="2" type="ordered locus">Ththe16_2077</name>
</gene>
<feature type="domain" description="PD-(D/E)XK endonuclease-like" evidence="1">
    <location>
        <begin position="586"/>
        <end position="851"/>
    </location>
</feature>
<dbReference type="Gene3D" id="3.90.320.10">
    <property type="match status" value="1"/>
</dbReference>
<dbReference type="InterPro" id="IPR011604">
    <property type="entry name" value="PDDEXK-like_dom_sf"/>
</dbReference>
<dbReference type="InterPro" id="IPR038726">
    <property type="entry name" value="PDDEXK_AddAB-type"/>
</dbReference>
<dbReference type="PATRIC" id="fig|762633.3.peg.2066"/>
<proteinExistence type="predicted"/>
<evidence type="ECO:0000259" key="1">
    <source>
        <dbReference type="Pfam" id="PF12705"/>
    </source>
</evidence>
<dbReference type="EMBL" id="CP002778">
    <property type="protein sequence ID" value="AEG34463.1"/>
    <property type="molecule type" value="Genomic_DNA"/>
</dbReference>
<accession>F6DJ66</accession>
<keyword evidence="2" id="KW-0614">Plasmid</keyword>
<dbReference type="Proteomes" id="UP000009233">
    <property type="component" value="Plasmid pTHTHE1601"/>
</dbReference>
<protein>
    <recommendedName>
        <fullName evidence="1">PD-(D/E)XK endonuclease-like domain-containing protein</fullName>
    </recommendedName>
</protein>
<dbReference type="AlphaFoldDB" id="F6DJ66"/>
<sequence length="855" mass="94141">MRAEDPGLIHVTPNRAVARRLGVPYRTLAGLARELLRDGGLLVASPYRARRLLVQAVREALAPKDPQGLAAALEGPVRTLLLLAQASGQGEEALARLAEEASPRLARVARAARRYGELLRGRRLLDPVEVLPKAAALGKRLPLRLWRYPYLGTGELAFLKGVAAPGSEVELLLPEGAWGEANRRAKEALEEVGLKVRPLELAGLGRAFLQGGGVGRVQALRFPDMEAEVRHVLASLKGLLRGGLPPGEVALVARDDRRYGPLVAAVGFDQGLPVRLLYRVPVGESRVGSLAALLAQALQDFPYEATLRLLFHPLFPWERKVDLDQARLRRPSGEAWKGLGLPGELLELAQGKTGGELVQGLRRALSPLRKRLEGWPRERAALEALLEGLGELEEEDREGFFQGISELLYHLTVPAQPGYGGVELHTPLARYGGAFRHLFVLGMAEGLTPVPVAEDPFLGLSEVEELERFGLFPEKPWEAAAREALVFAALLGSLKEDGEAVLTYPEVVEGRPVPMSPFLERLGLEPRSPGRTLVGSLVEARRLGLWEGDPLQEAMERALEAERARLEGEASSPHHGATGRPFLPASLSVSQLEDLATCPFRFYAKHLLRPRGDREAGDGDREDLGTFVHQVLARVFRAALEKDARRGEEVRALAAGGLLGEAFSRVEEEWKGRPNSPFFLRRPDWPHRRRWVLGLLARAFEDDKQFLRGDVKIVGVEVEAKLGRGFRGMVPGYEGLEVRGIIDRVEERSGSRFYLDYKLGSTSPRVKDPRTGKLSADLQLSLYILLHGEGRGAGVYYLLASREAKTVNLDRGALWAIFKEIRRTLKSGAFEPRPDAKAEACRSCPVELLCRYEGR</sequence>
<dbReference type="RefSeq" id="WP_014511089.1">
    <property type="nucleotide sequence ID" value="NC_017273.1"/>
</dbReference>
<name>F6DJ66_THETG</name>